<dbReference type="Proteomes" id="UP001060170">
    <property type="component" value="Chromosome 18"/>
</dbReference>
<reference evidence="1 2" key="3">
    <citation type="journal article" date="2022" name="Microbiol. Spectr.">
        <title>Folding features and dynamics of 3D genome architecture in plant fungal pathogens.</title>
        <authorList>
            <person name="Xia C."/>
        </authorList>
    </citation>
    <scope>NUCLEOTIDE SEQUENCE [LARGE SCALE GENOMIC DNA]</scope>
    <source>
        <strain evidence="1 2">93-210</strain>
    </source>
</reference>
<gene>
    <name evidence="1" type="ORF">MJO28_016370</name>
</gene>
<organism evidence="1 2">
    <name type="scientific">Puccinia striiformis f. sp. tritici</name>
    <dbReference type="NCBI Taxonomy" id="168172"/>
    <lineage>
        <taxon>Eukaryota</taxon>
        <taxon>Fungi</taxon>
        <taxon>Dikarya</taxon>
        <taxon>Basidiomycota</taxon>
        <taxon>Pucciniomycotina</taxon>
        <taxon>Pucciniomycetes</taxon>
        <taxon>Pucciniales</taxon>
        <taxon>Pucciniaceae</taxon>
        <taxon>Puccinia</taxon>
    </lineage>
</organism>
<accession>A0ACC0DPM2</accession>
<protein>
    <submittedName>
        <fullName evidence="1">Uncharacterized protein</fullName>
    </submittedName>
</protein>
<name>A0ACC0DPM2_9BASI</name>
<keyword evidence="2" id="KW-1185">Reference proteome</keyword>
<evidence type="ECO:0000313" key="1">
    <source>
        <dbReference type="EMBL" id="KAI7935499.1"/>
    </source>
</evidence>
<proteinExistence type="predicted"/>
<dbReference type="EMBL" id="CM045882">
    <property type="protein sequence ID" value="KAI7935499.1"/>
    <property type="molecule type" value="Genomic_DNA"/>
</dbReference>
<reference evidence="2" key="2">
    <citation type="journal article" date="2018" name="Mol. Plant Microbe Interact.">
        <title>Genome sequence resources for the wheat stripe rust pathogen (Puccinia striiformis f. sp. tritici) and the barley stripe rust pathogen (Puccinia striiformis f. sp. hordei).</title>
        <authorList>
            <person name="Xia C."/>
            <person name="Wang M."/>
            <person name="Yin C."/>
            <person name="Cornejo O.E."/>
            <person name="Hulbert S.H."/>
            <person name="Chen X."/>
        </authorList>
    </citation>
    <scope>NUCLEOTIDE SEQUENCE [LARGE SCALE GENOMIC DNA]</scope>
    <source>
        <strain evidence="2">93-210</strain>
    </source>
</reference>
<comment type="caution">
    <text evidence="1">The sequence shown here is derived from an EMBL/GenBank/DDBJ whole genome shotgun (WGS) entry which is preliminary data.</text>
</comment>
<evidence type="ECO:0000313" key="2">
    <source>
        <dbReference type="Proteomes" id="UP001060170"/>
    </source>
</evidence>
<sequence>MSDLEKRFEKLMTVVEDERKLRKQAEDDLAAAKQAADLAAATAAAQLANANAVAAAATTKPKKPKMSLPSKFDGTRGEKAEAWVRQIGVYMMSHPDEFTDNRTKVMWTLSFLEGPALAWSQQFSDKLFLNEEVKYQDDFAVAFTAMYFDPEKKPKAEAALRKLKQTKSVSDYTHQFNIHANYAGWEVETLISQYKQGLKPNVRLALVLSRAEFKTLAEISNLSLKIDNELNGTEVQATQSTSTAPAADPNAMDLSAMNGRLSDAEKARMMRTGQCFRCGTRGHLARDCPEKNGKGKRMRDVPILSSEGELFISLGASRITKRNENDPRLFVTLTVSPTTTLRATSTTQNPPLLFLIDSGATHDVISESYARANDLLRFASHSERTISGFDGSTSRASYQVELHLEADPTPTTFIITTLKDSYSGILGMPWLRQHGHRIDWHKGQFRPATTTIAALEEASSTPKTPSDESPRPQGTARIIDEGVYASDAPTLPQCKLATLPFPTDHEATGKHVSFTEIEQASETQDMTKTQDPTIINPFARTCRLLGGRRSSTIEAAAEEGGPEVAARSELTLKPTTEDARLTNPFARTCRLFGGRRPSTIEAAAEEGGPEVAARSELTLKTTTEDTKLRKGDDQPRGQKRQEVSPTPIVCTRGQDANPVSQALSSATVVSKTVTPPSRTIDIASARTSWSTSAKISAEAKKDTKAVTAEELVPACYHGFIDMFHKKAAQRLPPRRQYDFRVELVPGATPQTSRPIPLSPAENQALQTMLEEGLSNGTIRRTTSPWAAPVLFTGKKDGNLRPCFDYRKLNSVTVKNRYPLPLTMELVDSLLHANTFTKLDLRNAYGNLRVAEGDEDKLAFVCKSGQFAPLTMPFGPTGAPGFFQYFMQDILVGRVGRDVAVYLDDILIYTQDSDDHQESVRKVLETLSKHQLWLKPEKCEFSRAEVEYLGLLISKNKVRMDPGKVTAVTEWPAPKNIRELQRFIGFANFYRRFIDHFSGIARPLHDLTKSNTEFRWDQRCQAAFNSLKTAFTSAPVLKIANPYEAFILECDCSDFALGAILSQISSDNGDLHPVAFLSRSLVQAERNYQIFDKELLAIVAAFKEWRHYLEGNPHRLNAIVYTDHRNLESFMTTKELTRRQARWAEIMGCFDFDIVFRPGRDSSKPDALSRRPDLAPDKADKLSFGQLLRPENIKEDTFTAIAEFDTWFEDESVDLDDAEHWFQVDVLGVDVDELYESPIWTDSQIMTRVRETTDLPPLTEKEARDSNRQYSQADGVYYTRGRAVVPDDTELRREIVRSRHDSKLAGHPGRARTLALVQRCFTWPAMRKFIYAYVDGCDSCQRVKPVTQKPFGTLEPLPIPAGPWTDISYDLITDLPESNSYNCILTVVDRLTKMAHFIPCTKELNASGLADLMLRHVWKLHGTPKSIVSDRGSIFVSQLTKELDKRLGIKLHPSTAYHPRTDGQSEIVNKAVEQYIRHFVCYRQDDWEPLLATAEFAYNNNEHTATGVSPFKANYGYEPTYGGIPSSEQCLPEVEERLRTLSRVQDEVRQCLEEAQESMKRQFNRHVRKTPHWKEGDEVWLNSRNISTTRPTAKFEQRWLGPFPIQRVISNSVYKLTLPPSMKGVHPVFHVSMLRKYQVDTIEGRGRPEPQPVEVLGEEEWEVEEVLDCKGKGKRRRYLISWRGFGPAENSWEPESNLTNCQELLNQFKKRFPDAARKHKKTRRFK</sequence>
<reference evidence="2" key="1">
    <citation type="journal article" date="2018" name="BMC Genomics">
        <title>Genomic insights into host adaptation between the wheat stripe rust pathogen (Puccinia striiformis f. sp. tritici) and the barley stripe rust pathogen (Puccinia striiformis f. sp. hordei).</title>
        <authorList>
            <person name="Xia C."/>
            <person name="Wang M."/>
            <person name="Yin C."/>
            <person name="Cornejo O.E."/>
            <person name="Hulbert S.H."/>
            <person name="Chen X."/>
        </authorList>
    </citation>
    <scope>NUCLEOTIDE SEQUENCE [LARGE SCALE GENOMIC DNA]</scope>
    <source>
        <strain evidence="2">93-210</strain>
    </source>
</reference>